<evidence type="ECO:0000313" key="2">
    <source>
        <dbReference type="WBParaSite" id="L893_g3936.t1"/>
    </source>
</evidence>
<sequence length="302" mass="33371">MSNKSDFVQRDVLDVKVRLADLALLVPALQLPVDLPQIPEELPVQEWRGDYDAPGNHLPPSPREVLESAHDDLVDSGAFAHDPHVEFEVQEGVDGRRVHRVSEREVHHVDVLHLRIAVELREEGSEQGNLGVEDPAELDGLVARVDLRDQLPSPVRVVHLVKEVDEGQDGVFSIGRRKRAYEAQIHQRLAPPLLIAAQANAEEHELPDAAERPVDLPVLGMPSLEAAFAVLYEREDVGGVGPRRQVDDDVDVEDALMEFFGHGAPYSPDVEAVLYVVLVQVAVDLCDEVNANGVHEIWNAAK</sequence>
<accession>A0A1I8AAJ9</accession>
<dbReference type="Proteomes" id="UP000095287">
    <property type="component" value="Unplaced"/>
</dbReference>
<organism evidence="1 2">
    <name type="scientific">Steinernema glaseri</name>
    <dbReference type="NCBI Taxonomy" id="37863"/>
    <lineage>
        <taxon>Eukaryota</taxon>
        <taxon>Metazoa</taxon>
        <taxon>Ecdysozoa</taxon>
        <taxon>Nematoda</taxon>
        <taxon>Chromadorea</taxon>
        <taxon>Rhabditida</taxon>
        <taxon>Tylenchina</taxon>
        <taxon>Panagrolaimomorpha</taxon>
        <taxon>Strongyloidoidea</taxon>
        <taxon>Steinernematidae</taxon>
        <taxon>Steinernema</taxon>
    </lineage>
</organism>
<proteinExistence type="predicted"/>
<dbReference type="WBParaSite" id="L893_g3936.t1">
    <property type="protein sequence ID" value="L893_g3936.t1"/>
    <property type="gene ID" value="L893_g3936"/>
</dbReference>
<name>A0A1I8AAJ9_9BILA</name>
<evidence type="ECO:0000313" key="1">
    <source>
        <dbReference type="Proteomes" id="UP000095287"/>
    </source>
</evidence>
<protein>
    <submittedName>
        <fullName evidence="2">Uncharacterized protein</fullName>
    </submittedName>
</protein>
<keyword evidence="1" id="KW-1185">Reference proteome</keyword>
<reference evidence="2" key="1">
    <citation type="submission" date="2016-11" db="UniProtKB">
        <authorList>
            <consortium name="WormBaseParasite"/>
        </authorList>
    </citation>
    <scope>IDENTIFICATION</scope>
</reference>
<dbReference type="AlphaFoldDB" id="A0A1I8AAJ9"/>